<reference evidence="1" key="1">
    <citation type="journal article" date="2023" name="G3 (Bethesda)">
        <title>A reference genome for the long-term kleptoplast-retaining sea slug Elysia crispata morphotype clarki.</title>
        <authorList>
            <person name="Eastman K.E."/>
            <person name="Pendleton A.L."/>
            <person name="Shaikh M.A."/>
            <person name="Suttiyut T."/>
            <person name="Ogas R."/>
            <person name="Tomko P."/>
            <person name="Gavelis G."/>
            <person name="Widhalm J.R."/>
            <person name="Wisecaver J.H."/>
        </authorList>
    </citation>
    <scope>NUCLEOTIDE SEQUENCE</scope>
    <source>
        <strain evidence="1">ECLA1</strain>
    </source>
</reference>
<keyword evidence="2" id="KW-1185">Reference proteome</keyword>
<gene>
    <name evidence="1" type="ORF">RRG08_058714</name>
</gene>
<dbReference type="Proteomes" id="UP001283361">
    <property type="component" value="Unassembled WGS sequence"/>
</dbReference>
<accession>A0AAE1D5T8</accession>
<organism evidence="1 2">
    <name type="scientific">Elysia crispata</name>
    <name type="common">lettuce slug</name>
    <dbReference type="NCBI Taxonomy" id="231223"/>
    <lineage>
        <taxon>Eukaryota</taxon>
        <taxon>Metazoa</taxon>
        <taxon>Spiralia</taxon>
        <taxon>Lophotrochozoa</taxon>
        <taxon>Mollusca</taxon>
        <taxon>Gastropoda</taxon>
        <taxon>Heterobranchia</taxon>
        <taxon>Euthyneura</taxon>
        <taxon>Panpulmonata</taxon>
        <taxon>Sacoglossa</taxon>
        <taxon>Placobranchoidea</taxon>
        <taxon>Plakobranchidae</taxon>
        <taxon>Elysia</taxon>
    </lineage>
</organism>
<evidence type="ECO:0000313" key="2">
    <source>
        <dbReference type="Proteomes" id="UP001283361"/>
    </source>
</evidence>
<name>A0AAE1D5T8_9GAST</name>
<sequence length="67" mass="7284">MTAELKISTRVQPTMAAEGSHIIRGSGTVEVLASNNILDSQTYLGMIVQGFSYHYRVRDAGSIGQQQ</sequence>
<proteinExistence type="predicted"/>
<comment type="caution">
    <text evidence="1">The sequence shown here is derived from an EMBL/GenBank/DDBJ whole genome shotgun (WGS) entry which is preliminary data.</text>
</comment>
<dbReference type="EMBL" id="JAWDGP010005269">
    <property type="protein sequence ID" value="KAK3758444.1"/>
    <property type="molecule type" value="Genomic_DNA"/>
</dbReference>
<evidence type="ECO:0000313" key="1">
    <source>
        <dbReference type="EMBL" id="KAK3758444.1"/>
    </source>
</evidence>
<protein>
    <submittedName>
        <fullName evidence="1">Uncharacterized protein</fullName>
    </submittedName>
</protein>
<dbReference type="AlphaFoldDB" id="A0AAE1D5T8"/>